<sequence>MTCCRSPTFHSPVQSGALGSADCGSVSHSKARVSSEGREYTASLSVGFCILVGGRSCRAGSRGRVPASSKPFRDVLGVDHRADPLRERLCSLCCSLHGTAASPSAPPPSSRGTEMLDRRRAYPARPSSEKQDPAGPGAPPSSIRAALVPLRASSTVAERPNTRGSGSATQGSSTPVVTR</sequence>
<evidence type="ECO:0000256" key="1">
    <source>
        <dbReference type="SAM" id="MobiDB-lite"/>
    </source>
</evidence>
<organism evidence="2 3">
    <name type="scientific">Mycena citricolor</name>
    <dbReference type="NCBI Taxonomy" id="2018698"/>
    <lineage>
        <taxon>Eukaryota</taxon>
        <taxon>Fungi</taxon>
        <taxon>Dikarya</taxon>
        <taxon>Basidiomycota</taxon>
        <taxon>Agaricomycotina</taxon>
        <taxon>Agaricomycetes</taxon>
        <taxon>Agaricomycetidae</taxon>
        <taxon>Agaricales</taxon>
        <taxon>Marasmiineae</taxon>
        <taxon>Mycenaceae</taxon>
        <taxon>Mycena</taxon>
    </lineage>
</organism>
<proteinExistence type="predicted"/>
<feature type="compositionally biased region" description="Polar residues" evidence="1">
    <location>
        <begin position="152"/>
        <end position="179"/>
    </location>
</feature>
<dbReference type="AlphaFoldDB" id="A0AAD2JZL8"/>
<evidence type="ECO:0000313" key="2">
    <source>
        <dbReference type="EMBL" id="CAK5270804.1"/>
    </source>
</evidence>
<comment type="caution">
    <text evidence="2">The sequence shown here is derived from an EMBL/GenBank/DDBJ whole genome shotgun (WGS) entry which is preliminary data.</text>
</comment>
<dbReference type="EMBL" id="CAVNYO010000169">
    <property type="protein sequence ID" value="CAK5270804.1"/>
    <property type="molecule type" value="Genomic_DNA"/>
</dbReference>
<dbReference type="Proteomes" id="UP001295794">
    <property type="component" value="Unassembled WGS sequence"/>
</dbReference>
<gene>
    <name evidence="2" type="ORF">MYCIT1_LOCUS15518</name>
</gene>
<feature type="region of interest" description="Disordered" evidence="1">
    <location>
        <begin position="99"/>
        <end position="179"/>
    </location>
</feature>
<evidence type="ECO:0000313" key="3">
    <source>
        <dbReference type="Proteomes" id="UP001295794"/>
    </source>
</evidence>
<keyword evidence="3" id="KW-1185">Reference proteome</keyword>
<name>A0AAD2JZL8_9AGAR</name>
<accession>A0AAD2JZL8</accession>
<reference evidence="2" key="1">
    <citation type="submission" date="2023-11" db="EMBL/GenBank/DDBJ databases">
        <authorList>
            <person name="De Vega J J."/>
            <person name="De Vega J J."/>
        </authorList>
    </citation>
    <scope>NUCLEOTIDE SEQUENCE</scope>
</reference>
<protein>
    <submittedName>
        <fullName evidence="2">Uncharacterized protein</fullName>
    </submittedName>
</protein>